<dbReference type="InterPro" id="IPR025101">
    <property type="entry name" value="DUF4012"/>
</dbReference>
<sequence length="583" mass="61700">MRALRGWKLPVLLVAILLVAFAAYALWQVMRTSTDLASAADDARSLQQAVESGDDAAAERALDSLRANAGAAADRTDGPLWSVLTWTPVLGDDLDGVRTVSAVLDDLATSGIEPLVETSRQLNSLRPVDGRVDLDVVAGLQEPVATGRDAFATASSDLDEHDPGGFVGVLGDKYREVATEVDRAARLLDSADRAVQVMPTMLGADGPRNYLLVFQNNAEVRAGGGLPGLAALVTTNDGAIDLSRQVPGNSFGELDEPVLPLTEAEDDIWDEQLGTFFLDANFTPDFPRSAELWQARWEQEYESVDGVIAVDPVTLSYVLGAIGPVEVEGDPTLTEENAVDELLHQVYLRYEDPADQDAYFQAAASTIFDRVASGGGDARQVITALSRGTNEGRLKVHSFDESEQAVLTGTRIAGELKDDPGGADPQLGVYLNDTTGAKMSYFLRHEVHVTANSCTSDGVQRLSGRAYLLSDAPADAASLPTYITGGGNFGVEPGGQLVTINIVGPVGGEFDNMTYNDEPLLTSPIIDLDGRPVLTAVTLLEPGQTYDLKWTVTTGEGQTGDVAVDSTAGVEPGTASSTARSAC</sequence>
<proteinExistence type="predicted"/>
<comment type="caution">
    <text evidence="2">The sequence shown here is derived from an EMBL/GenBank/DDBJ whole genome shotgun (WGS) entry which is preliminary data.</text>
</comment>
<dbReference type="EMBL" id="JAVYII010000004">
    <property type="protein sequence ID" value="MDT9593543.1"/>
    <property type="molecule type" value="Genomic_DNA"/>
</dbReference>
<name>A0ABU3PWD4_9ACTN</name>
<protein>
    <submittedName>
        <fullName evidence="2">DUF4012 domain-containing protein</fullName>
    </submittedName>
</protein>
<evidence type="ECO:0000256" key="1">
    <source>
        <dbReference type="SAM" id="MobiDB-lite"/>
    </source>
</evidence>
<evidence type="ECO:0000313" key="2">
    <source>
        <dbReference type="EMBL" id="MDT9593543.1"/>
    </source>
</evidence>
<gene>
    <name evidence="2" type="ORF">RDV89_10730</name>
</gene>
<dbReference type="Pfam" id="PF13196">
    <property type="entry name" value="DUF4012"/>
    <property type="match status" value="1"/>
</dbReference>
<dbReference type="RefSeq" id="WP_315733037.1">
    <property type="nucleotide sequence ID" value="NZ_JAVYII010000004.1"/>
</dbReference>
<evidence type="ECO:0000313" key="3">
    <source>
        <dbReference type="Proteomes" id="UP001268542"/>
    </source>
</evidence>
<organism evidence="2 3">
    <name type="scientific">Nocardioides imazamoxiresistens</name>
    <dbReference type="NCBI Taxonomy" id="3231893"/>
    <lineage>
        <taxon>Bacteria</taxon>
        <taxon>Bacillati</taxon>
        <taxon>Actinomycetota</taxon>
        <taxon>Actinomycetes</taxon>
        <taxon>Propionibacteriales</taxon>
        <taxon>Nocardioidaceae</taxon>
        <taxon>Nocardioides</taxon>
    </lineage>
</organism>
<reference evidence="2 3" key="1">
    <citation type="submission" date="2023-08" db="EMBL/GenBank/DDBJ databases">
        <title>Nocardioides seae sp. nov., a bacterium isolated from a soil.</title>
        <authorList>
            <person name="Wang X."/>
        </authorList>
    </citation>
    <scope>NUCLEOTIDE SEQUENCE [LARGE SCALE GENOMIC DNA]</scope>
    <source>
        <strain evidence="2 3">YZH12</strain>
    </source>
</reference>
<keyword evidence="3" id="KW-1185">Reference proteome</keyword>
<feature type="compositionally biased region" description="Polar residues" evidence="1">
    <location>
        <begin position="574"/>
        <end position="583"/>
    </location>
</feature>
<feature type="region of interest" description="Disordered" evidence="1">
    <location>
        <begin position="564"/>
        <end position="583"/>
    </location>
</feature>
<dbReference type="Proteomes" id="UP001268542">
    <property type="component" value="Unassembled WGS sequence"/>
</dbReference>
<accession>A0ABU3PWD4</accession>